<keyword evidence="3" id="KW-0949">S-adenosyl-L-methionine</keyword>
<dbReference type="Pfam" id="PF13847">
    <property type="entry name" value="Methyltransf_31"/>
    <property type="match status" value="1"/>
</dbReference>
<comment type="caution">
    <text evidence="5">The sequence shown here is derived from an EMBL/GenBank/DDBJ whole genome shotgun (WGS) entry which is preliminary data.</text>
</comment>
<organism evidence="5 6">
    <name type="scientific">Candidatus Scatomorpha merdipullorum</name>
    <dbReference type="NCBI Taxonomy" id="2840927"/>
    <lineage>
        <taxon>Bacteria</taxon>
        <taxon>Bacillati</taxon>
        <taxon>Bacillota</taxon>
        <taxon>Clostridia</taxon>
        <taxon>Eubacteriales</taxon>
        <taxon>Candidatus Scatomorpha</taxon>
    </lineage>
</organism>
<sequence>MANRQSDAALDYMRELGIRPARNPGQFASRLAERLGRRRAAEALDALNRRSAEYARGESADNAGFYEAKNADPETGLAVSGIGEGDVLRRLCEWIYVNRERFRGRVLEIGCDNGILSCFAARLLPECELVCIDRCAASIEAARRLAGRLGVTNARFEQAEAGQLPRAGFDTVFSSRTAHENFRRLDAAPVRGVEAQSELFERCLADYAACLSGLCAPGGRLLTVERMGRTSLLRGWLRALAAAGMHVEEGGWTELSAQELGGEVHFQALVMSGEAPREGPDIEYKDVIDLASPAWRAWIG</sequence>
<reference evidence="5" key="1">
    <citation type="submission" date="2020-10" db="EMBL/GenBank/DDBJ databases">
        <authorList>
            <person name="Gilroy R."/>
        </authorList>
    </citation>
    <scope>NUCLEOTIDE SEQUENCE</scope>
    <source>
        <strain evidence="5">ChiHjej10B9-9673</strain>
    </source>
</reference>
<dbReference type="InterPro" id="IPR025714">
    <property type="entry name" value="Methyltranfer_dom"/>
</dbReference>
<dbReference type="InterPro" id="IPR029063">
    <property type="entry name" value="SAM-dependent_MTases_sf"/>
</dbReference>
<dbReference type="CDD" id="cd02440">
    <property type="entry name" value="AdoMet_MTases"/>
    <property type="match status" value="1"/>
</dbReference>
<reference evidence="5" key="2">
    <citation type="journal article" date="2021" name="PeerJ">
        <title>Extensive microbial diversity within the chicken gut microbiome revealed by metagenomics and culture.</title>
        <authorList>
            <person name="Gilroy R."/>
            <person name="Ravi A."/>
            <person name="Getino M."/>
            <person name="Pursley I."/>
            <person name="Horton D.L."/>
            <person name="Alikhan N.F."/>
            <person name="Baker D."/>
            <person name="Gharbi K."/>
            <person name="Hall N."/>
            <person name="Watson M."/>
            <person name="Adriaenssens E.M."/>
            <person name="Foster-Nyarko E."/>
            <person name="Jarju S."/>
            <person name="Secka A."/>
            <person name="Antonio M."/>
            <person name="Oren A."/>
            <person name="Chaudhuri R.R."/>
            <person name="La Ragione R."/>
            <person name="Hildebrand F."/>
            <person name="Pallen M.J."/>
        </authorList>
    </citation>
    <scope>NUCLEOTIDE SEQUENCE</scope>
    <source>
        <strain evidence="5">ChiHjej10B9-9673</strain>
    </source>
</reference>
<name>A0A9D1FCK0_9FIRM</name>
<evidence type="ECO:0000259" key="4">
    <source>
        <dbReference type="Pfam" id="PF13847"/>
    </source>
</evidence>
<evidence type="ECO:0000256" key="2">
    <source>
        <dbReference type="ARBA" id="ARBA00022679"/>
    </source>
</evidence>
<evidence type="ECO:0000256" key="1">
    <source>
        <dbReference type="ARBA" id="ARBA00022603"/>
    </source>
</evidence>
<keyword evidence="1 5" id="KW-0489">Methyltransferase</keyword>
<protein>
    <submittedName>
        <fullName evidence="5">Methyltransferase domain-containing protein</fullName>
    </submittedName>
</protein>
<dbReference type="Proteomes" id="UP000824001">
    <property type="component" value="Unassembled WGS sequence"/>
</dbReference>
<proteinExistence type="predicted"/>
<dbReference type="GO" id="GO:0008168">
    <property type="term" value="F:methyltransferase activity"/>
    <property type="evidence" value="ECO:0007669"/>
    <property type="project" value="UniProtKB-KW"/>
</dbReference>
<dbReference type="SUPFAM" id="SSF53335">
    <property type="entry name" value="S-adenosyl-L-methionine-dependent methyltransferases"/>
    <property type="match status" value="1"/>
</dbReference>
<keyword evidence="2" id="KW-0808">Transferase</keyword>
<dbReference type="Gene3D" id="3.40.50.150">
    <property type="entry name" value="Vaccinia Virus protein VP39"/>
    <property type="match status" value="1"/>
</dbReference>
<gene>
    <name evidence="5" type="ORF">IAC18_01305</name>
</gene>
<accession>A0A9D1FCK0</accession>
<dbReference type="AlphaFoldDB" id="A0A9D1FCK0"/>
<dbReference type="PANTHER" id="PTHR43464">
    <property type="entry name" value="METHYLTRANSFERASE"/>
    <property type="match status" value="1"/>
</dbReference>
<evidence type="ECO:0000313" key="6">
    <source>
        <dbReference type="Proteomes" id="UP000824001"/>
    </source>
</evidence>
<dbReference type="EMBL" id="DVJK01000038">
    <property type="protein sequence ID" value="HIS66176.1"/>
    <property type="molecule type" value="Genomic_DNA"/>
</dbReference>
<dbReference type="PANTHER" id="PTHR43464:SF19">
    <property type="entry name" value="UBIQUINONE BIOSYNTHESIS O-METHYLTRANSFERASE, MITOCHONDRIAL"/>
    <property type="match status" value="1"/>
</dbReference>
<evidence type="ECO:0000256" key="3">
    <source>
        <dbReference type="ARBA" id="ARBA00022691"/>
    </source>
</evidence>
<feature type="domain" description="Methyltransferase" evidence="4">
    <location>
        <begin position="105"/>
        <end position="179"/>
    </location>
</feature>
<evidence type="ECO:0000313" key="5">
    <source>
        <dbReference type="EMBL" id="HIS66176.1"/>
    </source>
</evidence>
<dbReference type="GO" id="GO:0032259">
    <property type="term" value="P:methylation"/>
    <property type="evidence" value="ECO:0007669"/>
    <property type="project" value="UniProtKB-KW"/>
</dbReference>